<accession>A0A1H7TR71</accession>
<keyword evidence="2" id="KW-1185">Reference proteome</keyword>
<gene>
    <name evidence="1" type="ORF">SAMN05444354_109130</name>
</gene>
<organism evidence="1 2">
    <name type="scientific">Stigmatella aurantiaca</name>
    <dbReference type="NCBI Taxonomy" id="41"/>
    <lineage>
        <taxon>Bacteria</taxon>
        <taxon>Pseudomonadati</taxon>
        <taxon>Myxococcota</taxon>
        <taxon>Myxococcia</taxon>
        <taxon>Myxococcales</taxon>
        <taxon>Cystobacterineae</taxon>
        <taxon>Archangiaceae</taxon>
        <taxon>Stigmatella</taxon>
    </lineage>
</organism>
<protein>
    <submittedName>
        <fullName evidence="1">Uncharacterized protein</fullName>
    </submittedName>
</protein>
<reference evidence="2" key="1">
    <citation type="submission" date="2016-10" db="EMBL/GenBank/DDBJ databases">
        <authorList>
            <person name="Varghese N."/>
            <person name="Submissions S."/>
        </authorList>
    </citation>
    <scope>NUCLEOTIDE SEQUENCE [LARGE SCALE GENOMIC DNA]</scope>
    <source>
        <strain evidence="2">DSM 17044</strain>
    </source>
</reference>
<proteinExistence type="predicted"/>
<dbReference type="Proteomes" id="UP000182719">
    <property type="component" value="Unassembled WGS sequence"/>
</dbReference>
<evidence type="ECO:0000313" key="2">
    <source>
        <dbReference type="Proteomes" id="UP000182719"/>
    </source>
</evidence>
<evidence type="ECO:0000313" key="1">
    <source>
        <dbReference type="EMBL" id="SEL87158.1"/>
    </source>
</evidence>
<name>A0A1H7TR71_STIAU</name>
<dbReference type="EMBL" id="FOAP01000009">
    <property type="protein sequence ID" value="SEL87158.1"/>
    <property type="molecule type" value="Genomic_DNA"/>
</dbReference>
<sequence>MRDHVWFEMRDIRKRQLSKTVWIPLRAYEESSTGNRGYIGFEEEVFCLGSVAFPTKHRQEAEALGYSDIGLHHEQRSLVLATGYKPADVFQKPDGVDLGIDLVLDQGFDGAEQSEWHLHQDLVIALGLLREGDKWLCPQEGYIEVAHLTRNASKAPIRLEVRAENLSDYLAARDMALRVATYCIRSVGMEDASHVPWRAKDLRETAGGDRFEARVRAIHEGGLPFGATTAVFHIGRTDVDPEEDVPVFGAPDESNTRTRSWKTQSQHRKIFDVSGELWRTEWFEPATMSPRVRGDDIPSACSFITDSSGKRESANDLKDKRGHRWLWFRPAVIGELSQRRGGSLKWYTRDTGQVFPLKGYGIDFGVNQKELINAYASDIARLPEWQRLIWMGFNVAPDGKVSEELLDAQMRTKPAETNAPEAQFSIALTRLDAACRDRWKAPLLKQHSQIPNILRTIHRFRALAPEGLLALAKDMARLTVDSIDTGPLQTLVPLEKGEKRGSIKSLERALATLVPPEEARRLTGPLAGVYDLRLGDAHLPTADMNCSFTLAGIDPSVSTIRQAMQMMETTAKTFEAMSDVLEKNTLTPT</sequence>
<dbReference type="RefSeq" id="WP_143101470.1">
    <property type="nucleotide sequence ID" value="NZ_FOAP01000009.1"/>
</dbReference>
<dbReference type="OrthoDB" id="1550479at2"/>
<dbReference type="AlphaFoldDB" id="A0A1H7TR71"/>